<dbReference type="Proteomes" id="UP000781710">
    <property type="component" value="Unassembled WGS sequence"/>
</dbReference>
<sequence length="367" mass="39207">MRLTCLSLALSLLVSPVFAQDASTAVSPPVEDTGTLAGAPYRIDIPADWNGELVVLAHGFEPLGVPRETPWPADPATSMFTSGGYAVAQSGYATQGWAVRDAIADSERLRAHFVQRHGQPKKTWMVGMSMGGGIAIASLEQQATHYDGALSLCGANLPGEVLANELFTSLVAFDALFPARDGEALPRLSDPVAPVLDQGAVMDRIDAALPRDPAAAQRLAAKLEVPVDALAGTISLHYLVIRDLMARGGGMPVDNRLVRYTGFGDDEAFNRRVPRYVGDVAAMDYVAAAPALSGRPQKPLVLQYNADDPTINPRFRPLYAQKAQGADVRPLTLPDVPGGHCRFSEAQVREAFRVLTQWVETGTRPGG</sequence>
<dbReference type="SUPFAM" id="SSF53474">
    <property type="entry name" value="alpha/beta-Hydrolases"/>
    <property type="match status" value="1"/>
</dbReference>
<dbReference type="RefSeq" id="WP_162336101.1">
    <property type="nucleotide sequence ID" value="NZ_JBHSRQ010000007.1"/>
</dbReference>
<name>A0ABQ6ZMD6_9GAMM</name>
<evidence type="ECO:0000313" key="2">
    <source>
        <dbReference type="EMBL" id="KAF1727478.1"/>
    </source>
</evidence>
<reference evidence="2 3" key="1">
    <citation type="submission" date="2017-10" db="EMBL/GenBank/DDBJ databases">
        <title>Whole genome sequencing of members of genus Pseudoxanthomonas.</title>
        <authorList>
            <person name="Kumar S."/>
            <person name="Bansal K."/>
            <person name="Kaur A."/>
            <person name="Patil P."/>
            <person name="Sharma S."/>
            <person name="Patil P.B."/>
        </authorList>
    </citation>
    <scope>NUCLEOTIDE SEQUENCE [LARGE SCALE GENOMIC DNA]</scope>
    <source>
        <strain evidence="2 3">DSM 17109</strain>
    </source>
</reference>
<evidence type="ECO:0000256" key="1">
    <source>
        <dbReference type="SAM" id="SignalP"/>
    </source>
</evidence>
<organism evidence="2 3">
    <name type="scientific">Pseudoxanthomonas japonensis</name>
    <dbReference type="NCBI Taxonomy" id="69284"/>
    <lineage>
        <taxon>Bacteria</taxon>
        <taxon>Pseudomonadati</taxon>
        <taxon>Pseudomonadota</taxon>
        <taxon>Gammaproteobacteria</taxon>
        <taxon>Lysobacterales</taxon>
        <taxon>Lysobacteraceae</taxon>
        <taxon>Pseudoxanthomonas</taxon>
    </lineage>
</organism>
<keyword evidence="1" id="KW-0732">Signal</keyword>
<protein>
    <recommendedName>
        <fullName evidence="4">Serine aminopeptidase S33 domain-containing protein</fullName>
    </recommendedName>
</protein>
<evidence type="ECO:0008006" key="4">
    <source>
        <dbReference type="Google" id="ProtNLM"/>
    </source>
</evidence>
<feature type="signal peptide" evidence="1">
    <location>
        <begin position="1"/>
        <end position="19"/>
    </location>
</feature>
<comment type="caution">
    <text evidence="2">The sequence shown here is derived from an EMBL/GenBank/DDBJ whole genome shotgun (WGS) entry which is preliminary data.</text>
</comment>
<feature type="chain" id="PRO_5045633472" description="Serine aminopeptidase S33 domain-containing protein" evidence="1">
    <location>
        <begin position="20"/>
        <end position="367"/>
    </location>
</feature>
<dbReference type="Gene3D" id="3.40.50.1820">
    <property type="entry name" value="alpha/beta hydrolase"/>
    <property type="match status" value="1"/>
</dbReference>
<dbReference type="EMBL" id="PDWW01000001">
    <property type="protein sequence ID" value="KAF1727478.1"/>
    <property type="molecule type" value="Genomic_DNA"/>
</dbReference>
<gene>
    <name evidence="2" type="ORF">CSC78_01300</name>
</gene>
<keyword evidence="3" id="KW-1185">Reference proteome</keyword>
<dbReference type="InterPro" id="IPR029058">
    <property type="entry name" value="AB_hydrolase_fold"/>
</dbReference>
<proteinExistence type="predicted"/>
<evidence type="ECO:0000313" key="3">
    <source>
        <dbReference type="Proteomes" id="UP000781710"/>
    </source>
</evidence>
<accession>A0ABQ6ZMD6</accession>